<evidence type="ECO:0000256" key="7">
    <source>
        <dbReference type="ARBA" id="ARBA00023053"/>
    </source>
</evidence>
<dbReference type="InterPro" id="IPR001873">
    <property type="entry name" value="ENaC"/>
</dbReference>
<dbReference type="Pfam" id="PF00858">
    <property type="entry name" value="ASC"/>
    <property type="match status" value="1"/>
</dbReference>
<evidence type="ECO:0000256" key="13">
    <source>
        <dbReference type="SAM" id="Phobius"/>
    </source>
</evidence>
<evidence type="ECO:0000256" key="8">
    <source>
        <dbReference type="ARBA" id="ARBA00023065"/>
    </source>
</evidence>
<proteinExistence type="inferred from homology"/>
<evidence type="ECO:0000256" key="6">
    <source>
        <dbReference type="ARBA" id="ARBA00022989"/>
    </source>
</evidence>
<dbReference type="GO" id="GO:0005886">
    <property type="term" value="C:plasma membrane"/>
    <property type="evidence" value="ECO:0007669"/>
    <property type="project" value="TreeGrafter"/>
</dbReference>
<keyword evidence="9 13" id="KW-0472">Membrane</keyword>
<comment type="subcellular location">
    <subcellularLocation>
        <location evidence="1">Membrane</location>
        <topology evidence="1">Multi-pass membrane protein</topology>
    </subcellularLocation>
</comment>
<organism evidence="14 15">
    <name type="scientific">Zophobas morio</name>
    <dbReference type="NCBI Taxonomy" id="2755281"/>
    <lineage>
        <taxon>Eukaryota</taxon>
        <taxon>Metazoa</taxon>
        <taxon>Ecdysozoa</taxon>
        <taxon>Arthropoda</taxon>
        <taxon>Hexapoda</taxon>
        <taxon>Insecta</taxon>
        <taxon>Pterygota</taxon>
        <taxon>Neoptera</taxon>
        <taxon>Endopterygota</taxon>
        <taxon>Coleoptera</taxon>
        <taxon>Polyphaga</taxon>
        <taxon>Cucujiformia</taxon>
        <taxon>Tenebrionidae</taxon>
        <taxon>Zophobas</taxon>
    </lineage>
</organism>
<gene>
    <name evidence="14" type="ORF">Zmor_013215</name>
</gene>
<evidence type="ECO:0000313" key="15">
    <source>
        <dbReference type="Proteomes" id="UP001168821"/>
    </source>
</evidence>
<evidence type="ECO:0000256" key="9">
    <source>
        <dbReference type="ARBA" id="ARBA00023136"/>
    </source>
</evidence>
<dbReference type="Proteomes" id="UP001168821">
    <property type="component" value="Unassembled WGS sequence"/>
</dbReference>
<comment type="caution">
    <text evidence="14">The sequence shown here is derived from an EMBL/GenBank/DDBJ whole genome shotgun (WGS) entry which is preliminary data.</text>
</comment>
<dbReference type="AlphaFoldDB" id="A0AA38ICS7"/>
<keyword evidence="3 12" id="KW-0813">Transport</keyword>
<evidence type="ECO:0000256" key="10">
    <source>
        <dbReference type="ARBA" id="ARBA00023201"/>
    </source>
</evidence>
<keyword evidence="8 12" id="KW-0406">Ion transport</keyword>
<sequence>MPIIEDVTYNIDEDKFQKKIIVQFFKRKKSGSGLKRMYKSENSMIRPRKVPGTWTQPGTNSHLSSSVFRIGEYNNGQELALALPVENYKIIRTESKRKRKSNLEPTRNVTKVIIHQFENYCEKTTLHGLRYVGDTSLSFLERLFWIVAFGSAFAFACYYITKIFDKWNTNPVIVAFNPVDATFNDIPFPAITICNMNQIKKAEAERILQEHNAMEKQLLSDYCNYNDTVVGPEKAAPGWDVVQNFLIKVGQSCSDTIKTCFWQSDNISCEEYFNNDLTDEGLCCSFNRLPAQNIFRNPNDISYLNHTFPKKIYDWSPEKGFVEPNDGDIDTIPVRPIGSGTHLGLTLVVDAQLDNYFCSSTNSYGFKIILSNPIETPKIADFGFLVSPGVEARYAIKPEIREATPTLRSVDVSKRQCFFQDERPLRYYRSYTKRNCRLECQSNHTLNRCKCIPYYLPKNKILPVCGKRQEKCASKAKEDMELVYGNGSSCNCLPSCYEMNFDKTVTYSDLLTTDFKHRIENISDEYFRKNMAVLHFFFTENRFRRQIKSEIFGFTEVISNVGGLLGLCLGFSVLSLVEIVYYLTLRVFCGYFQSRKKGQKKKEKNERYTNSVIPFMS</sequence>
<evidence type="ECO:0000256" key="12">
    <source>
        <dbReference type="RuleBase" id="RU000679"/>
    </source>
</evidence>
<feature type="transmembrane region" description="Helical" evidence="13">
    <location>
        <begin position="551"/>
        <end position="573"/>
    </location>
</feature>
<dbReference type="PANTHER" id="PTHR11690">
    <property type="entry name" value="AMILORIDE-SENSITIVE SODIUM CHANNEL-RELATED"/>
    <property type="match status" value="1"/>
</dbReference>
<comment type="similarity">
    <text evidence="2 12">Belongs to the amiloride-sensitive sodium channel (TC 1.A.6) family.</text>
</comment>
<evidence type="ECO:0000256" key="11">
    <source>
        <dbReference type="ARBA" id="ARBA00023303"/>
    </source>
</evidence>
<evidence type="ECO:0000256" key="1">
    <source>
        <dbReference type="ARBA" id="ARBA00004141"/>
    </source>
</evidence>
<keyword evidence="6 13" id="KW-1133">Transmembrane helix</keyword>
<keyword evidence="5 12" id="KW-0812">Transmembrane</keyword>
<dbReference type="PANTHER" id="PTHR11690:SF243">
    <property type="entry name" value="PICKPOCKET 12-RELATED"/>
    <property type="match status" value="1"/>
</dbReference>
<dbReference type="Gene3D" id="2.60.470.10">
    <property type="entry name" value="Acid-sensing ion channels like domains"/>
    <property type="match status" value="1"/>
</dbReference>
<keyword evidence="4 12" id="KW-0894">Sodium channel</keyword>
<evidence type="ECO:0000256" key="5">
    <source>
        <dbReference type="ARBA" id="ARBA00022692"/>
    </source>
</evidence>
<evidence type="ECO:0000313" key="14">
    <source>
        <dbReference type="EMBL" id="KAJ3654000.1"/>
    </source>
</evidence>
<dbReference type="PRINTS" id="PR01078">
    <property type="entry name" value="AMINACHANNEL"/>
</dbReference>
<evidence type="ECO:0000256" key="2">
    <source>
        <dbReference type="ARBA" id="ARBA00007193"/>
    </source>
</evidence>
<reference evidence="14" key="1">
    <citation type="journal article" date="2023" name="G3 (Bethesda)">
        <title>Whole genome assemblies of Zophobas morio and Tenebrio molitor.</title>
        <authorList>
            <person name="Kaur S."/>
            <person name="Stinson S.A."/>
            <person name="diCenzo G.C."/>
        </authorList>
    </citation>
    <scope>NUCLEOTIDE SEQUENCE</scope>
    <source>
        <strain evidence="14">QUZm001</strain>
    </source>
</reference>
<keyword evidence="7" id="KW-0915">Sodium</keyword>
<evidence type="ECO:0008006" key="16">
    <source>
        <dbReference type="Google" id="ProtNLM"/>
    </source>
</evidence>
<dbReference type="Gene3D" id="1.10.287.820">
    <property type="entry name" value="Acid-sensing ion channel domain"/>
    <property type="match status" value="1"/>
</dbReference>
<dbReference type="EMBL" id="JALNTZ010000004">
    <property type="protein sequence ID" value="KAJ3654000.1"/>
    <property type="molecule type" value="Genomic_DNA"/>
</dbReference>
<evidence type="ECO:0000256" key="4">
    <source>
        <dbReference type="ARBA" id="ARBA00022461"/>
    </source>
</evidence>
<dbReference type="GO" id="GO:0015280">
    <property type="term" value="F:ligand-gated sodium channel activity"/>
    <property type="evidence" value="ECO:0007669"/>
    <property type="project" value="TreeGrafter"/>
</dbReference>
<protein>
    <recommendedName>
        <fullName evidence="16">Sodium channel protein Nach</fullName>
    </recommendedName>
</protein>
<keyword evidence="15" id="KW-1185">Reference proteome</keyword>
<evidence type="ECO:0000256" key="3">
    <source>
        <dbReference type="ARBA" id="ARBA00022448"/>
    </source>
</evidence>
<keyword evidence="11 12" id="KW-0407">Ion channel</keyword>
<keyword evidence="10 12" id="KW-0739">Sodium transport</keyword>
<accession>A0AA38ICS7</accession>
<name>A0AA38ICS7_9CUCU</name>